<evidence type="ECO:0000256" key="6">
    <source>
        <dbReference type="ARBA" id="ARBA00023002"/>
    </source>
</evidence>
<dbReference type="SUPFAM" id="SSF53223">
    <property type="entry name" value="Aminoacid dehydrogenase-like, N-terminal domain"/>
    <property type="match status" value="1"/>
</dbReference>
<keyword evidence="7" id="KW-0511">Multifunctional enzyme</keyword>
<name>A0AAW2YVJ7_9EUKA</name>
<evidence type="ECO:0000259" key="9">
    <source>
        <dbReference type="Pfam" id="PF02882"/>
    </source>
</evidence>
<dbReference type="GO" id="GO:0005829">
    <property type="term" value="C:cytosol"/>
    <property type="evidence" value="ECO:0007669"/>
    <property type="project" value="TreeGrafter"/>
</dbReference>
<evidence type="ECO:0000259" key="8">
    <source>
        <dbReference type="Pfam" id="PF00763"/>
    </source>
</evidence>
<feature type="domain" description="Tetrahydrofolate dehydrogenase/cyclohydrolase catalytic" evidence="8">
    <location>
        <begin position="2"/>
        <end position="90"/>
    </location>
</feature>
<dbReference type="Pfam" id="PF00763">
    <property type="entry name" value="THF_DHG_CYH"/>
    <property type="match status" value="1"/>
</dbReference>
<dbReference type="PRINTS" id="PR00085">
    <property type="entry name" value="THFDHDRGNASE"/>
</dbReference>
<comment type="pathway">
    <text evidence="1">One-carbon metabolism; tetrahydrofolate interconversion.</text>
</comment>
<proteinExistence type="inferred from homology"/>
<evidence type="ECO:0000256" key="7">
    <source>
        <dbReference type="ARBA" id="ARBA00023268"/>
    </source>
</evidence>
<keyword evidence="4" id="KW-0378">Hydrolase</keyword>
<evidence type="ECO:0000313" key="10">
    <source>
        <dbReference type="EMBL" id="KAL0481487.1"/>
    </source>
</evidence>
<dbReference type="GO" id="GO:0035999">
    <property type="term" value="P:tetrahydrofolate interconversion"/>
    <property type="evidence" value="ECO:0007669"/>
    <property type="project" value="TreeGrafter"/>
</dbReference>
<evidence type="ECO:0000256" key="1">
    <source>
        <dbReference type="ARBA" id="ARBA00004777"/>
    </source>
</evidence>
<keyword evidence="3" id="KW-0554">One-carbon metabolism</keyword>
<keyword evidence="6" id="KW-0560">Oxidoreductase</keyword>
<dbReference type="InterPro" id="IPR046346">
    <property type="entry name" value="Aminoacid_DH-like_N_sf"/>
</dbReference>
<dbReference type="PANTHER" id="PTHR48099">
    <property type="entry name" value="C-1-TETRAHYDROFOLATE SYNTHASE, CYTOPLASMIC-RELATED"/>
    <property type="match status" value="1"/>
</dbReference>
<keyword evidence="5" id="KW-0521">NADP</keyword>
<dbReference type="FunFam" id="3.40.50.10860:FF:000005">
    <property type="entry name" value="C-1-tetrahydrofolate synthase, cytoplasmic, putative"/>
    <property type="match status" value="1"/>
</dbReference>
<evidence type="ECO:0000256" key="4">
    <source>
        <dbReference type="ARBA" id="ARBA00022801"/>
    </source>
</evidence>
<dbReference type="PROSITE" id="PS00767">
    <property type="entry name" value="THF_DHG_CYH_2"/>
    <property type="match status" value="1"/>
</dbReference>
<evidence type="ECO:0008006" key="12">
    <source>
        <dbReference type="Google" id="ProtNLM"/>
    </source>
</evidence>
<gene>
    <name evidence="10" type="ORF">AKO1_011250</name>
</gene>
<feature type="domain" description="Tetrahydrofolate dehydrogenase/cyclohydrolase NAD(P)-binding" evidence="9">
    <location>
        <begin position="101"/>
        <end position="245"/>
    </location>
</feature>
<dbReference type="InterPro" id="IPR020631">
    <property type="entry name" value="THF_DH/CycHdrlase_NAD-bd_dom"/>
</dbReference>
<dbReference type="GO" id="GO:0004477">
    <property type="term" value="F:methenyltetrahydrofolate cyclohydrolase activity"/>
    <property type="evidence" value="ECO:0007669"/>
    <property type="project" value="TreeGrafter"/>
</dbReference>
<organism evidence="10 11">
    <name type="scientific">Acrasis kona</name>
    <dbReference type="NCBI Taxonomy" id="1008807"/>
    <lineage>
        <taxon>Eukaryota</taxon>
        <taxon>Discoba</taxon>
        <taxon>Heterolobosea</taxon>
        <taxon>Tetramitia</taxon>
        <taxon>Eutetramitia</taxon>
        <taxon>Acrasidae</taxon>
        <taxon>Acrasis</taxon>
    </lineage>
</organism>
<sequence>MAPGLAVLLVGDRKDSSLYVELKKKTALKLGFNSFVVKLEEESSLEQILNHIDQFNKDTSVHGILVQLPLPKHIDPALVLRRVDVNKDVDGLHPQGAIFQPCTPKGCLELLDRSNIDVSGKDVVVLGRSRVVGLPLSLLLTKRNATVTLCHSRSQQVKQKAQRADILISACGVPELVRGDWIKPGAVVVDVGINHIPDHTKGSGYRIVGDVCFEEAYKVASHITPVPGGVGPMTIAMLMHNTWLSFITKVQDENSCK</sequence>
<dbReference type="SUPFAM" id="SSF51735">
    <property type="entry name" value="NAD(P)-binding Rossmann-fold domains"/>
    <property type="match status" value="1"/>
</dbReference>
<dbReference type="GO" id="GO:0004488">
    <property type="term" value="F:methylenetetrahydrofolate dehydrogenase (NADP+) activity"/>
    <property type="evidence" value="ECO:0007669"/>
    <property type="project" value="InterPro"/>
</dbReference>
<dbReference type="Pfam" id="PF02882">
    <property type="entry name" value="THF_DHG_CYH_C"/>
    <property type="match status" value="1"/>
</dbReference>
<keyword evidence="11" id="KW-1185">Reference proteome</keyword>
<dbReference type="CDD" id="cd01080">
    <property type="entry name" value="NAD_bind_m-THF_DH_Cyclohyd"/>
    <property type="match status" value="1"/>
</dbReference>
<dbReference type="Proteomes" id="UP001431209">
    <property type="component" value="Unassembled WGS sequence"/>
</dbReference>
<dbReference type="InterPro" id="IPR036291">
    <property type="entry name" value="NAD(P)-bd_dom_sf"/>
</dbReference>
<comment type="subunit">
    <text evidence="2">Homodimer.</text>
</comment>
<evidence type="ECO:0000256" key="5">
    <source>
        <dbReference type="ARBA" id="ARBA00022857"/>
    </source>
</evidence>
<dbReference type="InterPro" id="IPR000672">
    <property type="entry name" value="THF_DH/CycHdrlase"/>
</dbReference>
<protein>
    <recommendedName>
        <fullName evidence="12">Methenyltetrahydrofolate cyclohydrolase</fullName>
    </recommendedName>
</protein>
<dbReference type="AlphaFoldDB" id="A0AAW2YVJ7"/>
<dbReference type="InterPro" id="IPR020867">
    <property type="entry name" value="THF_DH/CycHdrlase_CS"/>
</dbReference>
<evidence type="ECO:0000313" key="11">
    <source>
        <dbReference type="Proteomes" id="UP001431209"/>
    </source>
</evidence>
<dbReference type="EMBL" id="JAOPGA020000768">
    <property type="protein sequence ID" value="KAL0481487.1"/>
    <property type="molecule type" value="Genomic_DNA"/>
</dbReference>
<dbReference type="InterPro" id="IPR020630">
    <property type="entry name" value="THF_DH/CycHdrlase_cat_dom"/>
</dbReference>
<dbReference type="HAMAP" id="MF_01576">
    <property type="entry name" value="THF_DHG_CYH"/>
    <property type="match status" value="1"/>
</dbReference>
<accession>A0AAW2YVJ7</accession>
<dbReference type="FunFam" id="3.40.50.720:FF:000006">
    <property type="entry name" value="Bifunctional protein FolD"/>
    <property type="match status" value="1"/>
</dbReference>
<comment type="caution">
    <text evidence="10">The sequence shown here is derived from an EMBL/GenBank/DDBJ whole genome shotgun (WGS) entry which is preliminary data.</text>
</comment>
<reference evidence="10 11" key="1">
    <citation type="submission" date="2024-03" db="EMBL/GenBank/DDBJ databases">
        <title>The Acrasis kona genome and developmental transcriptomes reveal deep origins of eukaryotic multicellular pathways.</title>
        <authorList>
            <person name="Sheikh S."/>
            <person name="Fu C.-J."/>
            <person name="Brown M.W."/>
            <person name="Baldauf S.L."/>
        </authorList>
    </citation>
    <scope>NUCLEOTIDE SEQUENCE [LARGE SCALE GENOMIC DNA]</scope>
    <source>
        <strain evidence="10 11">ATCC MYA-3509</strain>
    </source>
</reference>
<dbReference type="PANTHER" id="PTHR48099:SF5">
    <property type="entry name" value="C-1-TETRAHYDROFOLATE SYNTHASE, CYTOPLASMIC"/>
    <property type="match status" value="1"/>
</dbReference>
<dbReference type="Gene3D" id="3.40.50.10860">
    <property type="entry name" value="Leucine Dehydrogenase, chain A, domain 1"/>
    <property type="match status" value="1"/>
</dbReference>
<evidence type="ECO:0000256" key="2">
    <source>
        <dbReference type="ARBA" id="ARBA00011738"/>
    </source>
</evidence>
<evidence type="ECO:0000256" key="3">
    <source>
        <dbReference type="ARBA" id="ARBA00022563"/>
    </source>
</evidence>
<dbReference type="Gene3D" id="3.40.50.720">
    <property type="entry name" value="NAD(P)-binding Rossmann-like Domain"/>
    <property type="match status" value="1"/>
</dbReference>